<reference evidence="1 2" key="1">
    <citation type="submission" date="2017-12" db="EMBL/GenBank/DDBJ databases">
        <title>Comparative genomics of Botrytis spp.</title>
        <authorList>
            <person name="Valero-Jimenez C.A."/>
            <person name="Tapia P."/>
            <person name="Veloso J."/>
            <person name="Silva-Moreno E."/>
            <person name="Staats M."/>
            <person name="Valdes J.H."/>
            <person name="Van Kan J.A.L."/>
        </authorList>
    </citation>
    <scope>NUCLEOTIDE SEQUENCE [LARGE SCALE GENOMIC DNA]</scope>
    <source>
        <strain evidence="1 2">Bt9001</strain>
    </source>
</reference>
<organism evidence="1 2">
    <name type="scientific">Botrytis tulipae</name>
    <dbReference type="NCBI Taxonomy" id="87230"/>
    <lineage>
        <taxon>Eukaryota</taxon>
        <taxon>Fungi</taxon>
        <taxon>Dikarya</taxon>
        <taxon>Ascomycota</taxon>
        <taxon>Pezizomycotina</taxon>
        <taxon>Leotiomycetes</taxon>
        <taxon>Helotiales</taxon>
        <taxon>Sclerotiniaceae</taxon>
        <taxon>Botrytis</taxon>
    </lineage>
</organism>
<evidence type="ECO:0000313" key="1">
    <source>
        <dbReference type="EMBL" id="TGO10095.1"/>
    </source>
</evidence>
<comment type="caution">
    <text evidence="1">The sequence shown here is derived from an EMBL/GenBank/DDBJ whole genome shotgun (WGS) entry which is preliminary data.</text>
</comment>
<dbReference type="EMBL" id="PQXH01000144">
    <property type="protein sequence ID" value="TGO10095.1"/>
    <property type="molecule type" value="Genomic_DNA"/>
</dbReference>
<sequence>MVMVFKPLLRLHAEAIVARDNDNGRGEVRDSVNAVVEISEYFVRALLSNKSTLCLDYGMESIRQRDSYRIRACFKARNELNQQGELISVI</sequence>
<proteinExistence type="predicted"/>
<keyword evidence="2" id="KW-1185">Reference proteome</keyword>
<accession>A0A4Z1ECW5</accession>
<protein>
    <submittedName>
        <fullName evidence="1">Uncharacterized protein</fullName>
    </submittedName>
</protein>
<gene>
    <name evidence="1" type="ORF">BTUL_0144g00090</name>
</gene>
<evidence type="ECO:0000313" key="2">
    <source>
        <dbReference type="Proteomes" id="UP000297777"/>
    </source>
</evidence>
<name>A0A4Z1ECW5_9HELO</name>
<dbReference type="AlphaFoldDB" id="A0A4Z1ECW5"/>
<dbReference type="Proteomes" id="UP000297777">
    <property type="component" value="Unassembled WGS sequence"/>
</dbReference>